<dbReference type="RefSeq" id="WP_257560590.1">
    <property type="nucleotide sequence ID" value="NZ_JANKBY010000209.1"/>
</dbReference>
<organism evidence="1 2">
    <name type="scientific">Terrisporobacter muris</name>
    <dbReference type="NCBI Taxonomy" id="2963284"/>
    <lineage>
        <taxon>Bacteria</taxon>
        <taxon>Bacillati</taxon>
        <taxon>Bacillota</taxon>
        <taxon>Clostridia</taxon>
        <taxon>Peptostreptococcales</taxon>
        <taxon>Peptostreptococcaceae</taxon>
        <taxon>Terrisporobacter</taxon>
    </lineage>
</organism>
<dbReference type="AlphaFoldDB" id="A0A9X2MCJ5"/>
<protein>
    <submittedName>
        <fullName evidence="1">Uncharacterized protein</fullName>
    </submittedName>
</protein>
<dbReference type="EMBL" id="JANKBY010000209">
    <property type="protein sequence ID" value="MCR1823899.1"/>
    <property type="molecule type" value="Genomic_DNA"/>
</dbReference>
<evidence type="ECO:0000313" key="2">
    <source>
        <dbReference type="Proteomes" id="UP001140817"/>
    </source>
</evidence>
<dbReference type="Proteomes" id="UP001140817">
    <property type="component" value="Unassembled WGS sequence"/>
</dbReference>
<comment type="caution">
    <text evidence="1">The sequence shown here is derived from an EMBL/GenBank/DDBJ whole genome shotgun (WGS) entry which is preliminary data.</text>
</comment>
<keyword evidence="2" id="KW-1185">Reference proteome</keyword>
<reference evidence="1" key="1">
    <citation type="submission" date="2022-07" db="EMBL/GenBank/DDBJ databases">
        <title>Enhanced cultured diversity of the mouse gut microbiota enables custom-made synthetic communities.</title>
        <authorList>
            <person name="Afrizal A."/>
        </authorList>
    </citation>
    <scope>NUCLEOTIDE SEQUENCE</scope>
    <source>
        <strain evidence="1">DSM 29186</strain>
    </source>
</reference>
<proteinExistence type="predicted"/>
<sequence length="158" mass="18705">MIENKLNNTEVKDQFEEVDYDGSELFTREPSIFDTYSFITNEGFILPENVWLKGRIESMSLVFKEDVYRQEQYHEIRFKFLIKDNDSNCTEEAIYTCRQDIPFNKNRKLQRLLSSVLGYIPRGKIDLKQLLIGKEATIKIKTYSQKDGSDIHYITEIK</sequence>
<accession>A0A9X2MCJ5</accession>
<name>A0A9X2MCJ5_9FIRM</name>
<evidence type="ECO:0000313" key="1">
    <source>
        <dbReference type="EMBL" id="MCR1823899.1"/>
    </source>
</evidence>
<gene>
    <name evidence="1" type="ORF">NSA58_14000</name>
</gene>